<dbReference type="AlphaFoldDB" id="A0A183CCW9"/>
<dbReference type="WBParaSite" id="GPLIN_001072100">
    <property type="protein sequence ID" value="GPLIN_001072100"/>
    <property type="gene ID" value="GPLIN_001072100"/>
</dbReference>
<reference evidence="4" key="2">
    <citation type="submission" date="2016-06" db="UniProtKB">
        <authorList>
            <consortium name="WormBaseParasite"/>
        </authorList>
    </citation>
    <scope>IDENTIFICATION</scope>
</reference>
<feature type="domain" description="ABC1 atypical kinase-like" evidence="2">
    <location>
        <begin position="3"/>
        <end position="155"/>
    </location>
</feature>
<sequence>MFLDNFATVSRRELKAECDYEREARAVAMFRRLLADDENFFVPGVFSQLSTKRVLTAEFVEGTPVDLCNNEPQQVRDWIATRYIDLSLRELFVWRFMQTDPNWSNFLFARNSSTGHYQLVLLDFGSTRSFSKSFIDKYMRILKAAYANDRNEMLKWSRDIGFLTGYETKVMAQAHCDAISIIGETLTNEKVYDFSEQVPATRF</sequence>
<accession>A0A183CCW9</accession>
<organism evidence="3 4">
    <name type="scientific">Globodera pallida</name>
    <name type="common">Potato cyst nematode worm</name>
    <name type="synonym">Heterodera pallida</name>
    <dbReference type="NCBI Taxonomy" id="36090"/>
    <lineage>
        <taxon>Eukaryota</taxon>
        <taxon>Metazoa</taxon>
        <taxon>Ecdysozoa</taxon>
        <taxon>Nematoda</taxon>
        <taxon>Chromadorea</taxon>
        <taxon>Rhabditida</taxon>
        <taxon>Tylenchina</taxon>
        <taxon>Tylenchomorpha</taxon>
        <taxon>Tylenchoidea</taxon>
        <taxon>Heteroderidae</taxon>
        <taxon>Heteroderinae</taxon>
        <taxon>Globodera</taxon>
    </lineage>
</organism>
<protein>
    <submittedName>
        <fullName evidence="4">ABC1 domain-containing protein</fullName>
    </submittedName>
</protein>
<dbReference type="GO" id="GO:0006744">
    <property type="term" value="P:ubiquinone biosynthetic process"/>
    <property type="evidence" value="ECO:0007669"/>
    <property type="project" value="TreeGrafter"/>
</dbReference>
<dbReference type="PANTHER" id="PTHR43851:SF3">
    <property type="entry name" value="COENZYME Q8"/>
    <property type="match status" value="1"/>
</dbReference>
<dbReference type="InterPro" id="IPR004147">
    <property type="entry name" value="ABC1_dom"/>
</dbReference>
<evidence type="ECO:0000313" key="4">
    <source>
        <dbReference type="WBParaSite" id="GPLIN_001072100"/>
    </source>
</evidence>
<evidence type="ECO:0000259" key="2">
    <source>
        <dbReference type="Pfam" id="PF03109"/>
    </source>
</evidence>
<dbReference type="Pfam" id="PF03109">
    <property type="entry name" value="ABC1"/>
    <property type="match status" value="1"/>
</dbReference>
<dbReference type="Proteomes" id="UP000050741">
    <property type="component" value="Unassembled WGS sequence"/>
</dbReference>
<proteinExistence type="inferred from homology"/>
<keyword evidence="3" id="KW-1185">Reference proteome</keyword>
<comment type="similarity">
    <text evidence="1">Belongs to the protein kinase superfamily. ADCK protein kinase family.</text>
</comment>
<dbReference type="SUPFAM" id="SSF56112">
    <property type="entry name" value="Protein kinase-like (PK-like)"/>
    <property type="match status" value="1"/>
</dbReference>
<evidence type="ECO:0000256" key="1">
    <source>
        <dbReference type="ARBA" id="ARBA00009670"/>
    </source>
</evidence>
<evidence type="ECO:0000313" key="3">
    <source>
        <dbReference type="Proteomes" id="UP000050741"/>
    </source>
</evidence>
<dbReference type="InterPro" id="IPR051409">
    <property type="entry name" value="Atypical_kinase_ADCK"/>
</dbReference>
<dbReference type="PANTHER" id="PTHR43851">
    <property type="match status" value="1"/>
</dbReference>
<dbReference type="InterPro" id="IPR011009">
    <property type="entry name" value="Kinase-like_dom_sf"/>
</dbReference>
<reference evidence="3" key="1">
    <citation type="submission" date="2014-05" db="EMBL/GenBank/DDBJ databases">
        <title>The genome and life-stage specific transcriptomes of Globodera pallida elucidate key aspects of plant parasitism by a cyst nematode.</title>
        <authorList>
            <person name="Cotton J.A."/>
            <person name="Lilley C.J."/>
            <person name="Jones L.M."/>
            <person name="Kikuchi T."/>
            <person name="Reid A.J."/>
            <person name="Thorpe P."/>
            <person name="Tsai I.J."/>
            <person name="Beasley H."/>
            <person name="Blok V."/>
            <person name="Cock P.J.A."/>
            <person name="Van den Akker S.E."/>
            <person name="Holroyd N."/>
            <person name="Hunt M."/>
            <person name="Mantelin S."/>
            <person name="Naghra H."/>
            <person name="Pain A."/>
            <person name="Palomares-Rius J.E."/>
            <person name="Zarowiecki M."/>
            <person name="Berriman M."/>
            <person name="Jones J.T."/>
            <person name="Urwin P.E."/>
        </authorList>
    </citation>
    <scope>NUCLEOTIDE SEQUENCE [LARGE SCALE GENOMIC DNA]</scope>
    <source>
        <strain evidence="3">Lindley</strain>
    </source>
</reference>
<name>A0A183CCW9_GLOPA</name>